<dbReference type="AlphaFoldDB" id="A0A243AU52"/>
<accession>A0A243AU52</accession>
<protein>
    <submittedName>
        <fullName evidence="2">Uncharacterized protein</fullName>
    </submittedName>
</protein>
<proteinExistence type="predicted"/>
<organism evidence="2 3">
    <name type="scientific">Bacillus thuringiensis serovar navarrensis</name>
    <dbReference type="NCBI Taxonomy" id="339658"/>
    <lineage>
        <taxon>Bacteria</taxon>
        <taxon>Bacillati</taxon>
        <taxon>Bacillota</taxon>
        <taxon>Bacilli</taxon>
        <taxon>Bacillales</taxon>
        <taxon>Bacillaceae</taxon>
        <taxon>Bacillus</taxon>
        <taxon>Bacillus cereus group</taxon>
    </lineage>
</organism>
<name>A0A243AU52_BACTU</name>
<feature type="region of interest" description="Disordered" evidence="1">
    <location>
        <begin position="50"/>
        <end position="69"/>
    </location>
</feature>
<gene>
    <name evidence="2" type="ORF">BK732_00035</name>
</gene>
<sequence>PTIESPVVPAASLQRRFTQPQNVQVTREQLQNIQEQNGGTQIVRNRAEATPGPTIESPVVPAASLQRRF</sequence>
<comment type="caution">
    <text evidence="2">The sequence shown here is derived from an EMBL/GenBank/DDBJ whole genome shotgun (WGS) entry which is preliminary data.</text>
</comment>
<feature type="non-terminal residue" evidence="2">
    <location>
        <position position="69"/>
    </location>
</feature>
<dbReference type="Proteomes" id="UP000194860">
    <property type="component" value="Unassembled WGS sequence"/>
</dbReference>
<feature type="non-terminal residue" evidence="2">
    <location>
        <position position="1"/>
    </location>
</feature>
<dbReference type="RefSeq" id="WP_176280885.1">
    <property type="nucleotide sequence ID" value="NZ_NFDG01000005.1"/>
</dbReference>
<evidence type="ECO:0000256" key="1">
    <source>
        <dbReference type="SAM" id="MobiDB-lite"/>
    </source>
</evidence>
<evidence type="ECO:0000313" key="2">
    <source>
        <dbReference type="EMBL" id="OTY31158.1"/>
    </source>
</evidence>
<reference evidence="2 3" key="1">
    <citation type="submission" date="2016-10" db="EMBL/GenBank/DDBJ databases">
        <title>Comparative genomics of Bacillus thuringiensis reveals a path to pathogens against multiple invertebrate hosts.</title>
        <authorList>
            <person name="Zheng J."/>
            <person name="Gao Q."/>
            <person name="Liu H."/>
            <person name="Peng D."/>
            <person name="Ruan L."/>
            <person name="Sun M."/>
        </authorList>
    </citation>
    <scope>NUCLEOTIDE SEQUENCE [LARGE SCALE GENOMIC DNA]</scope>
    <source>
        <strain evidence="2">BGSC 4BM1</strain>
    </source>
</reference>
<evidence type="ECO:0000313" key="3">
    <source>
        <dbReference type="Proteomes" id="UP000194860"/>
    </source>
</evidence>
<dbReference type="EMBL" id="NFDG01000005">
    <property type="protein sequence ID" value="OTY31158.1"/>
    <property type="molecule type" value="Genomic_DNA"/>
</dbReference>